<dbReference type="AlphaFoldDB" id="A0A7J4J2X8"/>
<keyword evidence="4" id="KW-1133">Transmembrane helix</keyword>
<name>A0A7J4J2X8_9ARCH</name>
<evidence type="ECO:0000256" key="5">
    <source>
        <dbReference type="ARBA" id="ARBA00023136"/>
    </source>
</evidence>
<proteinExistence type="predicted"/>
<protein>
    <submittedName>
        <fullName evidence="6">Polysaccharide biosynthesis protein</fullName>
    </submittedName>
</protein>
<comment type="caution">
    <text evidence="6">The sequence shown here is derived from an EMBL/GenBank/DDBJ whole genome shotgun (WGS) entry which is preliminary data.</text>
</comment>
<evidence type="ECO:0000256" key="3">
    <source>
        <dbReference type="ARBA" id="ARBA00022824"/>
    </source>
</evidence>
<keyword evidence="3" id="KW-0256">Endoplasmic reticulum</keyword>
<accession>A0A7J4J2X8</accession>
<keyword evidence="2" id="KW-0812">Transmembrane</keyword>
<dbReference type="NCBIfam" id="NF041549">
    <property type="entry name" value="PssD"/>
    <property type="match status" value="1"/>
</dbReference>
<dbReference type="PANTHER" id="PTHR12154:SF4">
    <property type="entry name" value="UDP-N-ACETYLGLUCOSAMINE TRANSFERASE SUBUNIT ALG14 HOMOLOG"/>
    <property type="match status" value="1"/>
</dbReference>
<dbReference type="GO" id="GO:0006488">
    <property type="term" value="P:dolichol-linked oligosaccharide biosynthetic process"/>
    <property type="evidence" value="ECO:0007669"/>
    <property type="project" value="InterPro"/>
</dbReference>
<dbReference type="GO" id="GO:0004577">
    <property type="term" value="F:N-acetylglucosaminyldiphosphodolichol N-acetylglucosaminyltransferase activity"/>
    <property type="evidence" value="ECO:0007669"/>
    <property type="project" value="TreeGrafter"/>
</dbReference>
<evidence type="ECO:0000256" key="4">
    <source>
        <dbReference type="ARBA" id="ARBA00022989"/>
    </source>
</evidence>
<reference evidence="7" key="1">
    <citation type="journal article" date="2020" name="bioRxiv">
        <title>A rank-normalized archaeal taxonomy based on genome phylogeny resolves widespread incomplete and uneven classifications.</title>
        <authorList>
            <person name="Rinke C."/>
            <person name="Chuvochina M."/>
            <person name="Mussig A.J."/>
            <person name="Chaumeil P.-A."/>
            <person name="Waite D.W."/>
            <person name="Whitman W.B."/>
            <person name="Parks D.H."/>
            <person name="Hugenholtz P."/>
        </authorList>
    </citation>
    <scope>NUCLEOTIDE SEQUENCE [LARGE SCALE GENOMIC DNA]</scope>
</reference>
<evidence type="ECO:0000256" key="2">
    <source>
        <dbReference type="ARBA" id="ARBA00022692"/>
    </source>
</evidence>
<sequence>MGHKICLACSAGGHLTEMMQLSEFYSGYDHFFLTFERPDTMSLGQKEKVRFATLPARNPFTAAKSFAECIKILREEKPDIIISTGADVGLLACVAAKLLGIKVIFIESFCRPLKPGVSARIAYTFADLFIYQWEELSKYYPKGIFGGSIF</sequence>
<dbReference type="InterPro" id="IPR013969">
    <property type="entry name" value="Oligosacch_biosynth_Alg14"/>
</dbReference>
<keyword evidence="5" id="KW-0472">Membrane</keyword>
<dbReference type="EMBL" id="DUGC01000050">
    <property type="protein sequence ID" value="HIH09596.1"/>
    <property type="molecule type" value="Genomic_DNA"/>
</dbReference>
<dbReference type="Proteomes" id="UP000565078">
    <property type="component" value="Unassembled WGS sequence"/>
</dbReference>
<organism evidence="6 7">
    <name type="scientific">Candidatus Iainarchaeum sp</name>
    <dbReference type="NCBI Taxonomy" id="3101447"/>
    <lineage>
        <taxon>Archaea</taxon>
        <taxon>Candidatus Iainarchaeota</taxon>
        <taxon>Candidatus Iainarchaeia</taxon>
        <taxon>Candidatus Iainarchaeales</taxon>
        <taxon>Candidatus Iainarchaeaceae</taxon>
        <taxon>Candidatus Iainarchaeum</taxon>
    </lineage>
</organism>
<dbReference type="Gene3D" id="3.40.50.2000">
    <property type="entry name" value="Glycogen Phosphorylase B"/>
    <property type="match status" value="1"/>
</dbReference>
<dbReference type="Pfam" id="PF08660">
    <property type="entry name" value="Alg14"/>
    <property type="match status" value="1"/>
</dbReference>
<comment type="subcellular location">
    <subcellularLocation>
        <location evidence="1">Endoplasmic reticulum membrane</location>
        <topology evidence="1">Single-pass membrane protein</topology>
    </subcellularLocation>
</comment>
<evidence type="ECO:0000313" key="6">
    <source>
        <dbReference type="EMBL" id="HIH09596.1"/>
    </source>
</evidence>
<dbReference type="PANTHER" id="PTHR12154">
    <property type="entry name" value="GLYCOSYL TRANSFERASE-RELATED"/>
    <property type="match status" value="1"/>
</dbReference>
<dbReference type="SUPFAM" id="SSF53756">
    <property type="entry name" value="UDP-Glycosyltransferase/glycogen phosphorylase"/>
    <property type="match status" value="1"/>
</dbReference>
<evidence type="ECO:0000313" key="7">
    <source>
        <dbReference type="Proteomes" id="UP000565078"/>
    </source>
</evidence>
<evidence type="ECO:0000256" key="1">
    <source>
        <dbReference type="ARBA" id="ARBA00004389"/>
    </source>
</evidence>
<gene>
    <name evidence="6" type="ORF">HA254_02895</name>
</gene>